<keyword evidence="5" id="KW-0963">Cytoplasm</keyword>
<dbReference type="UniPathway" id="UPA00241">
    <property type="reaction ID" value="UER00356"/>
</dbReference>
<dbReference type="CDD" id="cd02022">
    <property type="entry name" value="DPCK"/>
    <property type="match status" value="1"/>
</dbReference>
<dbReference type="GO" id="GO:0005737">
    <property type="term" value="C:cytoplasm"/>
    <property type="evidence" value="ECO:0007669"/>
    <property type="project" value="UniProtKB-SubCell"/>
</dbReference>
<evidence type="ECO:0000256" key="2">
    <source>
        <dbReference type="ARBA" id="ARBA00022741"/>
    </source>
</evidence>
<gene>
    <name evidence="5 7" type="primary">coaE</name>
    <name evidence="7" type="ORF">GBK04_20810</name>
</gene>
<organism evidence="7 8">
    <name type="scientific">Salmonirosea aquatica</name>
    <dbReference type="NCBI Taxonomy" id="2654236"/>
    <lineage>
        <taxon>Bacteria</taxon>
        <taxon>Pseudomonadati</taxon>
        <taxon>Bacteroidota</taxon>
        <taxon>Cytophagia</taxon>
        <taxon>Cytophagales</taxon>
        <taxon>Spirosomataceae</taxon>
        <taxon>Salmonirosea</taxon>
    </lineage>
</organism>
<comment type="function">
    <text evidence="5">Catalyzes the phosphorylation of the 3'-hydroxyl group of dephosphocoenzyme A to form coenzyme A.</text>
</comment>
<dbReference type="AlphaFoldDB" id="A0A7C9F530"/>
<comment type="catalytic activity">
    <reaction evidence="5">
        <text>3'-dephospho-CoA + ATP = ADP + CoA + H(+)</text>
        <dbReference type="Rhea" id="RHEA:18245"/>
        <dbReference type="ChEBI" id="CHEBI:15378"/>
        <dbReference type="ChEBI" id="CHEBI:30616"/>
        <dbReference type="ChEBI" id="CHEBI:57287"/>
        <dbReference type="ChEBI" id="CHEBI:57328"/>
        <dbReference type="ChEBI" id="CHEBI:456216"/>
        <dbReference type="EC" id="2.7.1.24"/>
    </reaction>
</comment>
<dbReference type="EMBL" id="WHLY01000002">
    <property type="protein sequence ID" value="MPR35725.1"/>
    <property type="molecule type" value="Genomic_DNA"/>
</dbReference>
<keyword evidence="8" id="KW-1185">Reference proteome</keyword>
<dbReference type="Pfam" id="PF01121">
    <property type="entry name" value="CoaE"/>
    <property type="match status" value="1"/>
</dbReference>
<dbReference type="PROSITE" id="PS51219">
    <property type="entry name" value="DPCK"/>
    <property type="match status" value="1"/>
</dbReference>
<evidence type="ECO:0000256" key="4">
    <source>
        <dbReference type="ARBA" id="ARBA00022993"/>
    </source>
</evidence>
<dbReference type="InterPro" id="IPR027417">
    <property type="entry name" value="P-loop_NTPase"/>
</dbReference>
<dbReference type="NCBIfam" id="TIGR00152">
    <property type="entry name" value="dephospho-CoA kinase"/>
    <property type="match status" value="1"/>
</dbReference>
<keyword evidence="3 5" id="KW-0067">ATP-binding</keyword>
<dbReference type="PANTHER" id="PTHR10695">
    <property type="entry name" value="DEPHOSPHO-COA KINASE-RELATED"/>
    <property type="match status" value="1"/>
</dbReference>
<dbReference type="Gene3D" id="3.40.50.300">
    <property type="entry name" value="P-loop containing nucleotide triphosphate hydrolases"/>
    <property type="match status" value="1"/>
</dbReference>
<comment type="similarity">
    <text evidence="1 5">Belongs to the CoaE family.</text>
</comment>
<comment type="subcellular location">
    <subcellularLocation>
        <location evidence="5">Cytoplasm</location>
    </subcellularLocation>
</comment>
<protein>
    <recommendedName>
        <fullName evidence="5 6">Dephospho-CoA kinase</fullName>
        <ecNumber evidence="5 6">2.7.1.24</ecNumber>
    </recommendedName>
    <alternativeName>
        <fullName evidence="5">Dephosphocoenzyme A kinase</fullName>
    </alternativeName>
</protein>
<comment type="pathway">
    <text evidence="5">Cofactor biosynthesis; coenzyme A biosynthesis; CoA from (R)-pantothenate: step 5/5.</text>
</comment>
<comment type="caution">
    <text evidence="7">The sequence shown here is derived from an EMBL/GenBank/DDBJ whole genome shotgun (WGS) entry which is preliminary data.</text>
</comment>
<dbReference type="EC" id="2.7.1.24" evidence="5 6"/>
<evidence type="ECO:0000256" key="6">
    <source>
        <dbReference type="NCBIfam" id="TIGR00152"/>
    </source>
</evidence>
<name>A0A7C9F530_9BACT</name>
<dbReference type="RefSeq" id="WP_152763029.1">
    <property type="nucleotide sequence ID" value="NZ_WHLY01000002.1"/>
</dbReference>
<keyword evidence="5 7" id="KW-0418">Kinase</keyword>
<keyword evidence="2 5" id="KW-0547">Nucleotide-binding</keyword>
<proteinExistence type="inferred from homology"/>
<evidence type="ECO:0000313" key="8">
    <source>
        <dbReference type="Proteomes" id="UP000479293"/>
    </source>
</evidence>
<reference evidence="7 8" key="1">
    <citation type="submission" date="2019-10" db="EMBL/GenBank/DDBJ databases">
        <title>Draft Genome Sequence of Cytophagaceae sp. SJW1-29.</title>
        <authorList>
            <person name="Choi A."/>
        </authorList>
    </citation>
    <scope>NUCLEOTIDE SEQUENCE [LARGE SCALE GENOMIC DNA]</scope>
    <source>
        <strain evidence="7 8">SJW1-29</strain>
    </source>
</reference>
<keyword evidence="4 5" id="KW-0173">Coenzyme A biosynthesis</keyword>
<dbReference type="GO" id="GO:0005524">
    <property type="term" value="F:ATP binding"/>
    <property type="evidence" value="ECO:0007669"/>
    <property type="project" value="UniProtKB-UniRule"/>
</dbReference>
<evidence type="ECO:0000256" key="5">
    <source>
        <dbReference type="HAMAP-Rule" id="MF_00376"/>
    </source>
</evidence>
<dbReference type="InterPro" id="IPR001977">
    <property type="entry name" value="Depp_CoAkinase"/>
</dbReference>
<dbReference type="GO" id="GO:0004140">
    <property type="term" value="F:dephospho-CoA kinase activity"/>
    <property type="evidence" value="ECO:0007669"/>
    <property type="project" value="UniProtKB-UniRule"/>
</dbReference>
<evidence type="ECO:0000313" key="7">
    <source>
        <dbReference type="EMBL" id="MPR35725.1"/>
    </source>
</evidence>
<evidence type="ECO:0000256" key="1">
    <source>
        <dbReference type="ARBA" id="ARBA00009018"/>
    </source>
</evidence>
<dbReference type="SUPFAM" id="SSF52540">
    <property type="entry name" value="P-loop containing nucleoside triphosphate hydrolases"/>
    <property type="match status" value="1"/>
</dbReference>
<keyword evidence="5 7" id="KW-0808">Transferase</keyword>
<sequence length="206" mass="23207">MARALPLQVGVTGGIGSGKSVVCRIFACLGIPIYAADQRANWLAEHNPIIRQEVIALLGPDSYTSEGTYNRTYVASRVFTEPVLLQQLNQIIHPRVFADSDQWLRLHAQQPYVVREAALMNKAGDKNTLDYVVVVDAPVELRIERTKLRDPHRSETEIRAIIARQITDEARLQLADFVIENGLEYALIPQVLNLHHYFSGKAEHQE</sequence>
<dbReference type="Proteomes" id="UP000479293">
    <property type="component" value="Unassembled WGS sequence"/>
</dbReference>
<accession>A0A7C9F530</accession>
<dbReference type="PANTHER" id="PTHR10695:SF46">
    <property type="entry name" value="BIFUNCTIONAL COENZYME A SYNTHASE-RELATED"/>
    <property type="match status" value="1"/>
</dbReference>
<dbReference type="HAMAP" id="MF_00376">
    <property type="entry name" value="Dephospho_CoA_kinase"/>
    <property type="match status" value="1"/>
</dbReference>
<dbReference type="GO" id="GO:0015937">
    <property type="term" value="P:coenzyme A biosynthetic process"/>
    <property type="evidence" value="ECO:0007669"/>
    <property type="project" value="UniProtKB-UniRule"/>
</dbReference>
<feature type="binding site" evidence="5">
    <location>
        <begin position="16"/>
        <end position="21"/>
    </location>
    <ligand>
        <name>ATP</name>
        <dbReference type="ChEBI" id="CHEBI:30616"/>
    </ligand>
</feature>
<evidence type="ECO:0000256" key="3">
    <source>
        <dbReference type="ARBA" id="ARBA00022840"/>
    </source>
</evidence>